<evidence type="ECO:0000256" key="5">
    <source>
        <dbReference type="ARBA" id="ARBA00022801"/>
    </source>
</evidence>
<dbReference type="Pfam" id="PF00575">
    <property type="entry name" value="S1"/>
    <property type="match status" value="1"/>
</dbReference>
<dbReference type="GO" id="GO:0005829">
    <property type="term" value="C:cytosol"/>
    <property type="evidence" value="ECO:0007669"/>
    <property type="project" value="TreeGrafter"/>
</dbReference>
<dbReference type="AlphaFoldDB" id="A0A1H9VB27"/>
<dbReference type="Gene3D" id="2.40.50.140">
    <property type="entry name" value="Nucleic acid-binding proteins"/>
    <property type="match status" value="3"/>
</dbReference>
<feature type="compositionally biased region" description="Polar residues" evidence="9">
    <location>
        <begin position="757"/>
        <end position="771"/>
    </location>
</feature>
<evidence type="ECO:0000256" key="9">
    <source>
        <dbReference type="SAM" id="MobiDB-lite"/>
    </source>
</evidence>
<dbReference type="InterPro" id="IPR011805">
    <property type="entry name" value="RNase_R"/>
</dbReference>
<dbReference type="PANTHER" id="PTHR23355">
    <property type="entry name" value="RIBONUCLEASE"/>
    <property type="match status" value="1"/>
</dbReference>
<evidence type="ECO:0000256" key="8">
    <source>
        <dbReference type="HAMAP-Rule" id="MF_01895"/>
    </source>
</evidence>
<dbReference type="NCBIfam" id="TIGR00358">
    <property type="entry name" value="3_prime_RNase"/>
    <property type="match status" value="1"/>
</dbReference>
<evidence type="ECO:0000256" key="4">
    <source>
        <dbReference type="ARBA" id="ARBA00022722"/>
    </source>
</evidence>
<gene>
    <name evidence="8" type="primary">rnr</name>
    <name evidence="11" type="ORF">SAMN04487884_12237</name>
</gene>
<protein>
    <recommendedName>
        <fullName evidence="8">Ribonuclease R</fullName>
        <shortName evidence="8">RNase R</shortName>
        <ecNumber evidence="8">3.1.13.1</ecNumber>
    </recommendedName>
</protein>
<dbReference type="InterPro" id="IPR011129">
    <property type="entry name" value="CSD"/>
</dbReference>
<dbReference type="NCBIfam" id="TIGR02063">
    <property type="entry name" value="RNase_R"/>
    <property type="match status" value="1"/>
</dbReference>
<dbReference type="InterPro" id="IPR003029">
    <property type="entry name" value="S1_domain"/>
</dbReference>
<accession>A0A1H9VB27</accession>
<dbReference type="EMBL" id="FOGJ01000022">
    <property type="protein sequence ID" value="SES18789.1"/>
    <property type="molecule type" value="Genomic_DNA"/>
</dbReference>
<dbReference type="GO" id="GO:0006402">
    <property type="term" value="P:mRNA catabolic process"/>
    <property type="evidence" value="ECO:0007669"/>
    <property type="project" value="TreeGrafter"/>
</dbReference>
<evidence type="ECO:0000256" key="2">
    <source>
        <dbReference type="ARBA" id="ARBA00004496"/>
    </source>
</evidence>
<dbReference type="InterPro" id="IPR050180">
    <property type="entry name" value="RNR_Ribonuclease"/>
</dbReference>
<keyword evidence="5 8" id="KW-0378">Hydrolase</keyword>
<feature type="compositionally biased region" description="Basic and acidic residues" evidence="9">
    <location>
        <begin position="860"/>
        <end position="873"/>
    </location>
</feature>
<dbReference type="Pfam" id="PF17876">
    <property type="entry name" value="CSD2"/>
    <property type="match status" value="1"/>
</dbReference>
<evidence type="ECO:0000259" key="10">
    <source>
        <dbReference type="PROSITE" id="PS50126"/>
    </source>
</evidence>
<feature type="region of interest" description="Disordered" evidence="9">
    <location>
        <begin position="749"/>
        <end position="785"/>
    </location>
</feature>
<dbReference type="CDD" id="cd04471">
    <property type="entry name" value="S1_RNase_R"/>
    <property type="match status" value="1"/>
</dbReference>
<evidence type="ECO:0000256" key="3">
    <source>
        <dbReference type="ARBA" id="ARBA00022490"/>
    </source>
</evidence>
<reference evidence="11 12" key="1">
    <citation type="submission" date="2016-10" db="EMBL/GenBank/DDBJ databases">
        <authorList>
            <person name="de Groot N.N."/>
        </authorList>
    </citation>
    <scope>NUCLEOTIDE SEQUENCE [LARGE SCALE GENOMIC DNA]</scope>
    <source>
        <strain evidence="11 12">AR40</strain>
    </source>
</reference>
<dbReference type="OrthoDB" id="9764149at2"/>
<dbReference type="InterPro" id="IPR001900">
    <property type="entry name" value="RNase_II/R"/>
</dbReference>
<dbReference type="GO" id="GO:0008859">
    <property type="term" value="F:exoribonuclease II activity"/>
    <property type="evidence" value="ECO:0007669"/>
    <property type="project" value="UniProtKB-UniRule"/>
</dbReference>
<keyword evidence="6 8" id="KW-0269">Exonuclease</keyword>
<dbReference type="EC" id="3.1.13.1" evidence="8"/>
<dbReference type="SMART" id="SM00316">
    <property type="entry name" value="S1"/>
    <property type="match status" value="1"/>
</dbReference>
<dbReference type="InterPro" id="IPR012340">
    <property type="entry name" value="NA-bd_OB-fold"/>
</dbReference>
<evidence type="ECO:0000313" key="11">
    <source>
        <dbReference type="EMBL" id="SES18789.1"/>
    </source>
</evidence>
<feature type="compositionally biased region" description="Acidic residues" evidence="9">
    <location>
        <begin position="821"/>
        <end position="844"/>
    </location>
</feature>
<dbReference type="InterPro" id="IPR004476">
    <property type="entry name" value="RNase_II/RNase_R"/>
</dbReference>
<dbReference type="Pfam" id="PF08206">
    <property type="entry name" value="OB_RNB"/>
    <property type="match status" value="1"/>
</dbReference>
<evidence type="ECO:0000256" key="7">
    <source>
        <dbReference type="ARBA" id="ARBA00022884"/>
    </source>
</evidence>
<dbReference type="GO" id="GO:0003723">
    <property type="term" value="F:RNA binding"/>
    <property type="evidence" value="ECO:0007669"/>
    <property type="project" value="UniProtKB-UniRule"/>
</dbReference>
<evidence type="ECO:0000313" key="12">
    <source>
        <dbReference type="Proteomes" id="UP000182584"/>
    </source>
</evidence>
<dbReference type="PANTHER" id="PTHR23355:SF9">
    <property type="entry name" value="DIS3-LIKE EXONUCLEASE 2"/>
    <property type="match status" value="1"/>
</dbReference>
<comment type="catalytic activity">
    <reaction evidence="1 8">
        <text>Exonucleolytic cleavage in the 3'- to 5'-direction to yield nucleoside 5'-phosphates.</text>
        <dbReference type="EC" id="3.1.13.1"/>
    </reaction>
</comment>
<sequence length="965" mass="110051">MAKRKKKNEQETFMIAQDRKAMVNAFIHDDRYSPMKEKELAVFLQVEKEDRNELAQILEDLIKEGQIIRNNRGRYLKSDAGIIGVFTSNSRGFGFVTVEGRDEDIYIPEGDTGNAFLGDTVAVELKPSQAGRREEGRIIRIVMRGMTEVVGTYESSKTFGFVRADNNKIPNDIFVPKERCKGAVSGDKVVVEITDYGDSVSGKNPEGKVREIIGNINDPGVDILAIVKGYEIPSEFPERVMNQAMRTADEVSEADMLGRRDLRDVQMVTIDGEESKDLDDAVSVSVDEEGFYHLGVHIADVANYVQEGSALDREALKRGTSVYLVDRVIPMLPHKLSNGICSLNHGEDRLALSCLMKINSKGEIVDHEIVESVINVDERMTYTSVGKIIVDNDEEEKEKYAALVPMFEQMYELAKILKKRRSDRGSIEFDSVEAKIKLDSEGNPVSIEKEERGPANELIEDFMLAANETVAQHFYWMSVPFVYRTHEQPSEAKIDTLTNFIRGFGYHLNIRQDEIRPMEIQKLLTKIEGSREESIISRVALRSMMQAKYTTECVGHFGLALQYYCHFTSPIRRYPDLQIHRIIKDSIRGRLDEKKLAHYAEILPDVAKHCSDTERRADDAERDTDKLKKAQYMEQHIGEVYEGVVSGVTAWGMFVELDNTCEGMIRLAELTDDYYVFDEQNFTLTGMDFGKEYRLGQKVKIKVVGADRLEKTVDFRIVDEDTDPDDIELKPAKKHYVLKLMEEEAARKSEQEALKNLQDSKNASDGISLDNSGRKSAKRKKKRNLDDISDEFEKVKDHYRSNRHPDLRDIDLDDIDLDDIDPGDMDLEDMNLEDIESKADEDDNLMTSLELREHLRKKRLIEGLEPDGRTGRPREKKLKSGNRSLKGRGVRTGKGSYEQEQESMDKDSKRKSSKGKSSKDVSSRDESRRFKENGPKEKGHKKYKVHKYKKSATSKAARSSQKKKR</sequence>
<dbReference type="Pfam" id="PF00773">
    <property type="entry name" value="RNB"/>
    <property type="match status" value="1"/>
</dbReference>
<dbReference type="SUPFAM" id="SSF50249">
    <property type="entry name" value="Nucleic acid-binding proteins"/>
    <property type="match status" value="4"/>
</dbReference>
<dbReference type="Proteomes" id="UP000182584">
    <property type="component" value="Unassembled WGS sequence"/>
</dbReference>
<feature type="compositionally biased region" description="Basic residues" evidence="9">
    <location>
        <begin position="874"/>
        <end position="891"/>
    </location>
</feature>
<dbReference type="eggNOG" id="COG0557">
    <property type="taxonomic scope" value="Bacteria"/>
</dbReference>
<comment type="subcellular location">
    <subcellularLocation>
        <location evidence="2 8">Cytoplasm</location>
    </subcellularLocation>
</comment>
<dbReference type="InterPro" id="IPR013223">
    <property type="entry name" value="RNase_B_OB_dom"/>
</dbReference>
<feature type="region of interest" description="Disordered" evidence="9">
    <location>
        <begin position="821"/>
        <end position="965"/>
    </location>
</feature>
<dbReference type="PROSITE" id="PS50126">
    <property type="entry name" value="S1"/>
    <property type="match status" value="1"/>
</dbReference>
<organism evidence="11 12">
    <name type="scientific">Butyrivibrio fibrisolvens</name>
    <dbReference type="NCBI Taxonomy" id="831"/>
    <lineage>
        <taxon>Bacteria</taxon>
        <taxon>Bacillati</taxon>
        <taxon>Bacillota</taxon>
        <taxon>Clostridia</taxon>
        <taxon>Lachnospirales</taxon>
        <taxon>Lachnospiraceae</taxon>
        <taxon>Butyrivibrio</taxon>
    </lineage>
</organism>
<comment type="similarity">
    <text evidence="8">Belongs to the RNR ribonuclease family. RNase R subfamily.</text>
</comment>
<dbReference type="HAMAP" id="MF_01895">
    <property type="entry name" value="RNase_R"/>
    <property type="match status" value="1"/>
</dbReference>
<feature type="compositionally biased region" description="Basic and acidic residues" evidence="9">
    <location>
        <begin position="917"/>
        <end position="937"/>
    </location>
</feature>
<name>A0A1H9VB27_BUTFI</name>
<dbReference type="SMART" id="SM00955">
    <property type="entry name" value="RNB"/>
    <property type="match status" value="1"/>
</dbReference>
<feature type="compositionally biased region" description="Basic residues" evidence="9">
    <location>
        <begin position="938"/>
        <end position="952"/>
    </location>
</feature>
<feature type="domain" description="S1 motif" evidence="10">
    <location>
        <begin position="638"/>
        <end position="718"/>
    </location>
</feature>
<keyword evidence="4 8" id="KW-0540">Nuclease</keyword>
<keyword evidence="3 8" id="KW-0963">Cytoplasm</keyword>
<evidence type="ECO:0000256" key="1">
    <source>
        <dbReference type="ARBA" id="ARBA00001849"/>
    </source>
</evidence>
<evidence type="ECO:0000256" key="6">
    <source>
        <dbReference type="ARBA" id="ARBA00022839"/>
    </source>
</evidence>
<keyword evidence="7 8" id="KW-0694">RNA-binding</keyword>
<dbReference type="InterPro" id="IPR040476">
    <property type="entry name" value="CSD2"/>
</dbReference>
<dbReference type="SMART" id="SM00357">
    <property type="entry name" value="CSP"/>
    <property type="match status" value="2"/>
</dbReference>
<comment type="function">
    <text evidence="8">3'-5' exoribonuclease that releases 5'-nucleoside monophosphates and is involved in maturation of structured RNAs.</text>
</comment>
<dbReference type="RefSeq" id="WP_074757549.1">
    <property type="nucleotide sequence ID" value="NZ_FOGJ01000022.1"/>
</dbReference>
<proteinExistence type="inferred from homology"/>